<proteinExistence type="predicted"/>
<name>A0A0F3MQD7_RICFI</name>
<evidence type="ECO:0000313" key="1">
    <source>
        <dbReference type="EMBL" id="KJV57876.1"/>
    </source>
</evidence>
<gene>
    <name evidence="1" type="ORF">RFEPED_0245</name>
</gene>
<organism evidence="1 2">
    <name type="scientific">Rickettsia felis str. Pedreira</name>
    <dbReference type="NCBI Taxonomy" id="1359196"/>
    <lineage>
        <taxon>Bacteria</taxon>
        <taxon>Pseudomonadati</taxon>
        <taxon>Pseudomonadota</taxon>
        <taxon>Alphaproteobacteria</taxon>
        <taxon>Rickettsiales</taxon>
        <taxon>Rickettsiaceae</taxon>
        <taxon>Rickettsieae</taxon>
        <taxon>Rickettsia</taxon>
        <taxon>spotted fever group</taxon>
    </lineage>
</organism>
<protein>
    <submittedName>
        <fullName evidence="1">Uncharacterized protein</fullName>
    </submittedName>
</protein>
<dbReference type="Proteomes" id="UP000033475">
    <property type="component" value="Unassembled WGS sequence"/>
</dbReference>
<accession>A0A0F3MQD7</accession>
<reference evidence="1 2" key="1">
    <citation type="submission" date="2015-01" db="EMBL/GenBank/DDBJ databases">
        <title>Genome Sequencing of Rickettsiales.</title>
        <authorList>
            <person name="Daugherty S.C."/>
            <person name="Su Q."/>
            <person name="Abolude K."/>
            <person name="Beier-Sexton M."/>
            <person name="Carlyon J.A."/>
            <person name="Carter R."/>
            <person name="Day N.P."/>
            <person name="Dumler S.J."/>
            <person name="Dyachenko V."/>
            <person name="Godinez A."/>
            <person name="Kurtti T.J."/>
            <person name="Lichay M."/>
            <person name="Mullins K.E."/>
            <person name="Ott S."/>
            <person name="Pappas-Brown V."/>
            <person name="Paris D.H."/>
            <person name="Patel P."/>
            <person name="Richards A.L."/>
            <person name="Sadzewicz L."/>
            <person name="Sears K."/>
            <person name="Seidman D."/>
            <person name="Sengamalay N."/>
            <person name="Stenos J."/>
            <person name="Tallon L.J."/>
            <person name="Vincent G."/>
            <person name="Fraser C.M."/>
            <person name="Munderloh U."/>
            <person name="Dunning-Hotopp J.C."/>
        </authorList>
    </citation>
    <scope>NUCLEOTIDE SEQUENCE [LARGE SCALE GENOMIC DNA]</scope>
    <source>
        <strain evidence="1 2">Pedreira</strain>
    </source>
</reference>
<evidence type="ECO:0000313" key="2">
    <source>
        <dbReference type="Proteomes" id="UP000033475"/>
    </source>
</evidence>
<comment type="caution">
    <text evidence="1">The sequence shown here is derived from an EMBL/GenBank/DDBJ whole genome shotgun (WGS) entry which is preliminary data.</text>
</comment>
<dbReference type="AlphaFoldDB" id="A0A0F3MQD7"/>
<sequence>MKILTKQSQEFILFHEIASSMPMASPRNDDFRAILFLTHRTQ</sequence>
<dbReference type="EMBL" id="LANQ01000001">
    <property type="protein sequence ID" value="KJV57876.1"/>
    <property type="molecule type" value="Genomic_DNA"/>
</dbReference>